<reference evidence="2" key="1">
    <citation type="submission" date="2021-12" db="EMBL/GenBank/DDBJ databases">
        <authorList>
            <person name="Rodrigo-Torres L."/>
            <person name="Arahal R. D."/>
            <person name="Lucena T."/>
        </authorList>
    </citation>
    <scope>NUCLEOTIDE SEQUENCE</scope>
    <source>
        <strain evidence="2">CECT 8267</strain>
    </source>
</reference>
<comment type="caution">
    <text evidence="2">The sequence shown here is derived from an EMBL/GenBank/DDBJ whole genome shotgun (WGS) entry which is preliminary data.</text>
</comment>
<evidence type="ECO:0000313" key="2">
    <source>
        <dbReference type="EMBL" id="CAH0991314.1"/>
    </source>
</evidence>
<organism evidence="2 3">
    <name type="scientific">Sinobacterium norvegicum</name>
    <dbReference type="NCBI Taxonomy" id="1641715"/>
    <lineage>
        <taxon>Bacteria</taxon>
        <taxon>Pseudomonadati</taxon>
        <taxon>Pseudomonadota</taxon>
        <taxon>Gammaproteobacteria</taxon>
        <taxon>Cellvibrionales</taxon>
        <taxon>Spongiibacteraceae</taxon>
        <taxon>Sinobacterium</taxon>
    </lineage>
</organism>
<proteinExistence type="predicted"/>
<sequence length="133" mass="15030">MKQILMFLLLAAFSMNSNAYQHDAFAKPVHYGDFVTELPLLIKTAVERNGWQVSAVNNNVYHVDIEHKGYVINTTISDDNSALTIVLVSVDKPDCKKKCAIDNDRVQGWLLRMRKLLTQQITLQARDAAQQAL</sequence>
<protein>
    <submittedName>
        <fullName evidence="2">Uncharacterized protein</fullName>
    </submittedName>
</protein>
<evidence type="ECO:0000256" key="1">
    <source>
        <dbReference type="SAM" id="SignalP"/>
    </source>
</evidence>
<evidence type="ECO:0000313" key="3">
    <source>
        <dbReference type="Proteomes" id="UP000838100"/>
    </source>
</evidence>
<dbReference type="RefSeq" id="WP_237443969.1">
    <property type="nucleotide sequence ID" value="NZ_CAKLPX010000001.1"/>
</dbReference>
<keyword evidence="1" id="KW-0732">Signal</keyword>
<gene>
    <name evidence="2" type="ORF">SIN8267_01417</name>
</gene>
<accession>A0ABN8EJI5</accession>
<dbReference type="EMBL" id="CAKLPX010000001">
    <property type="protein sequence ID" value="CAH0991314.1"/>
    <property type="molecule type" value="Genomic_DNA"/>
</dbReference>
<feature type="chain" id="PRO_5045786590" evidence="1">
    <location>
        <begin position="20"/>
        <end position="133"/>
    </location>
</feature>
<name>A0ABN8EJI5_9GAMM</name>
<dbReference type="Proteomes" id="UP000838100">
    <property type="component" value="Unassembled WGS sequence"/>
</dbReference>
<feature type="signal peptide" evidence="1">
    <location>
        <begin position="1"/>
        <end position="19"/>
    </location>
</feature>
<keyword evidence="3" id="KW-1185">Reference proteome</keyword>